<dbReference type="EMBL" id="LSRX01000728">
    <property type="protein sequence ID" value="OLP90074.1"/>
    <property type="molecule type" value="Genomic_DNA"/>
</dbReference>
<evidence type="ECO:0000256" key="2">
    <source>
        <dbReference type="SAM" id="Coils"/>
    </source>
</evidence>
<feature type="domain" description="CCHC-type" evidence="5">
    <location>
        <begin position="1128"/>
        <end position="1142"/>
    </location>
</feature>
<dbReference type="PROSITE" id="PS50800">
    <property type="entry name" value="SAP"/>
    <property type="match status" value="1"/>
</dbReference>
<evidence type="ECO:0000313" key="7">
    <source>
        <dbReference type="EMBL" id="OLP90074.1"/>
    </source>
</evidence>
<feature type="compositionally biased region" description="Basic and acidic residues" evidence="3">
    <location>
        <begin position="1562"/>
        <end position="1571"/>
    </location>
</feature>
<dbReference type="PROSITE" id="PS00141">
    <property type="entry name" value="ASP_PROTEASE"/>
    <property type="match status" value="1"/>
</dbReference>
<feature type="compositionally biased region" description="Basic and acidic residues" evidence="3">
    <location>
        <begin position="1042"/>
        <end position="1061"/>
    </location>
</feature>
<feature type="compositionally biased region" description="Acidic residues" evidence="3">
    <location>
        <begin position="1727"/>
        <end position="1749"/>
    </location>
</feature>
<dbReference type="CDD" id="cd09272">
    <property type="entry name" value="RNase_HI_RT_Ty1"/>
    <property type="match status" value="1"/>
</dbReference>
<dbReference type="InterPro" id="IPR036875">
    <property type="entry name" value="Znf_CCHC_sf"/>
</dbReference>
<dbReference type="InterPro" id="IPR003034">
    <property type="entry name" value="SAP_dom"/>
</dbReference>
<evidence type="ECO:0000256" key="3">
    <source>
        <dbReference type="SAM" id="MobiDB-lite"/>
    </source>
</evidence>
<evidence type="ECO:0000256" key="1">
    <source>
        <dbReference type="PROSITE-ProRule" id="PRU00047"/>
    </source>
</evidence>
<feature type="coiled-coil region" evidence="2">
    <location>
        <begin position="2856"/>
        <end position="2948"/>
    </location>
</feature>
<dbReference type="PANTHER" id="PTHR11439:SF483">
    <property type="entry name" value="PEPTIDE SYNTHASE GLIP-LIKE, PUTATIVE (AFU_ORTHOLOGUE AFUA_3G12920)-RELATED"/>
    <property type="match status" value="1"/>
</dbReference>
<name>A0A1Q9D4K1_SYMMI</name>
<accession>A0A1Q9D4K1</accession>
<feature type="region of interest" description="Disordered" evidence="3">
    <location>
        <begin position="1010"/>
        <end position="1127"/>
    </location>
</feature>
<feature type="region of interest" description="Disordered" evidence="3">
    <location>
        <begin position="1713"/>
        <end position="1750"/>
    </location>
</feature>
<evidence type="ECO:0000259" key="6">
    <source>
        <dbReference type="PROSITE" id="PS50800"/>
    </source>
</evidence>
<gene>
    <name evidence="7" type="primary">Pdia6</name>
    <name evidence="7" type="ORF">AK812_SmicGene28401</name>
</gene>
<feature type="region of interest" description="Disordered" evidence="3">
    <location>
        <begin position="3268"/>
        <end position="3445"/>
    </location>
</feature>
<proteinExistence type="predicted"/>
<feature type="compositionally biased region" description="Low complexity" evidence="3">
    <location>
        <begin position="1071"/>
        <end position="1102"/>
    </location>
</feature>
<keyword evidence="8" id="KW-1185">Reference proteome</keyword>
<sequence>MILEKSEFHAKDLLALFEMLPSEDCPRSDDSGARAFGGGACMKGGIVGLRANSRKHPSACKAFANAIRFAAPTYPFTSFSVHADAPTTTHVDRYNADVYNIILPLTQFEGGGIWLQDASGSVLAPEDNHTLGVVADVAAGPCAIDARNRKHTVMPWTGTRIVLVGFAVSAFLKFSSSDAEALASLGFNLDINPIGQPVPACATSGLFDLRSSTRPAVTQTFDDNSAVQQLTLCKPPDDVNFSSVGKPARLLVIEACCGCARLSATLKKDGFDVLPIDCEGNRHRPLATVVSLDLRKPASWEFLQTCVLTNHVFHFHGAPPCGTASRARDRPMSAADWGPPPLRSERYPQGFPWLRGTWRDKVESANLIYLQMARFCEWLSSLDISWSVENPERSYMWLLPEWKHLRSQSLDVLFDSCMWGSCRKKSIRFLTTCVEMLSLAKTCDNKHSHASWLPVGNKSGVQYATSQEAAYPHELCQAMSSALQLQAASFNLEIVRECPLEQSSHAAAASARRQPKLSKYKPLLEDFKYRVTVAVDSVEHLILEIVASLLSSVASVLKGKKLLLLRKVASSLGWPDEILHDELIRGFRITGLQDASGVFGLDPRPASCTKEDLLKQSKHLRPALWAKIKGAPLDSLGRELWDITYAEYLDKSWLEEPRTFSQLEQMMPEGWLPTRRFPVVQHDKLRPIDDLTECGTNGACSTLDKLDLRALDETVFTAMLIMRCLESRCFALRLDDGRVLRGGDKMSGTAQPAQPAQGLPPEVEQQVDAVVKQRLEQAFGSMFGKVMTATEKMATAAEAQASIVKQEGLTKVMKVDSWKPASREEELRTWREWQFQFLTWVAAHDAKFSADLAAIDIDVPEDHALMEPAKAQRSQKLYAILVSLLRGRPLLLVKGLEKERAGLEAMRVLRKEMEPKERARSLALMRQLASWSFKEGGLHEQLVQFEEAVASYETASSKVYPEDLVIASVVGGLKEPLRSQVQLRMTSTTTYTEIRSWILQYEAVNTPWSTTLSSRGGGGSSHGGPQPMDVDQIWAKRKGDKGKKGDYKGKGKGEKGKKGDKGNYGQGGGWKQQPGQWTQPGQWSQAGGWKQQPGQWGQQGQWGAKGGGYKQQQGGQNKGGKGKGKGQCHVCGQTGHWKWECPFKGKGKGVNQVDASSSSASTAPSATSTSTAPSSATAFNNKTGGFGVNRVEVSLGTPPGYEVTQLFDFSVLEDGEDFGDFSLEPAEVMVIRACEPSWLDTLDDHWGVGEAPLAASNGPEEFAMDASDWDGDWTVPWYEPNAQEEVIASIRAVSAYGREVEVVVDSGADISVAPCAFAELGSPSTSAAVTMHDAQGKEIVELGNRVLDIEVRSLEGETVTIREKFAVANVGSLILSLGRLLRWGWELGHEGGGPVIKRNGCRLPIRLRRNTLTMLGIVSLISASCGQPAAEAAKVNAASVFDDFGALPPEAEELVARPGWHILGSGLPFLVAHRTEAMHWEQNLWSSEDWSWAAVFVRAEPATRLPRAGDLWYQVAALQTSTLEAIPEQVSDFNDELTGPRDVCVLFHVSELPKDLLSNPQEDTKESRDDNGNMDIAVPFGEVEGGAGAMPEEVVAAERELVEEEPEGEVMDGVTLAFETPLRDLRALCQRQGLAASGSKAKVLRRLKQHYEVLERQLAGQLAHKLFMEEDRPPDLPRAPRLPSARQQDLRNATHHPYASWCEACVLGRAKASPHQHQSSQKGEAKEQDDDDGDEEREQGDEQEVDPVDYQDQYGLTLVGAEKQTGWCIAIPVLQKGSAALRRVVEQLTRYTMQVCPAGPVIFQGDPEASIKQIVNAVATCRSKLGLETQTRFIPRASHQSNGMVEKMVQTVRNGGRTLRCFVEERCKIKLEGHHHIYSWAMRHASFLQNRFAKPIRGAPAYELVFGRRFKGVILPFGEQCLFHCPSRHKGDLQWRRGIYVGQNERNAASILLTPDGAHEARSIRRLPAEEQWSGEFVVSAKGLPWDYQGVKKRKRPLYTSARPALLPDTASLEELSKAAGVAAAEAIASQTPAAAPQDEAGSDSPSSSSSTSAGTRQHTTGQALPPTGGPLGPEQISARAVGEEEARVAMDTSTARGAGERESERRAAPEPKRPRLLLDRPPTSPAPASAASGAAASPLFPPGFAGVREVTGDIGPEELSGFSAWQDEVATFGGEPEFEQGGSDGEWAPDWDPDAEKPPDLQGEDLEQVDRAADLTELTRLLQMGVLRKPGETEDVGQYTHLTTKVVRDWRKRPGWTRRSRLVAREFRSNAPWSEEMFAPASSLGVVHSFLIWAISAGLEVVSLDIKDATGEVTYVLERLLPGQRIGASSWYNFAKDLLTEAGMENYVKEPTLFRGSNAKELSGMILHADDGLLASSAKERERILGVLRSRVVLQVANPLRVPGDELEFLKRRYVYSEEGIVVFPNNRYAEALFEGVGKGAKPRDTPADNSFLEKDTSKELDENEARKYREAVGRLLYLSHSRGDLQFATCILASKMAQPTAMSWRWLQRVIGYLKKVPMVGIVLKPASPDACFGYGGKSSSLGPGARVVVESITDADWAGDKQTRRSRTSIQIFVAGSMVASFVRSQRSIALSSGESEFIALVGGSSEALYIADCLRFLVEATGLEIEVRSRSDSAACRGITQRVGCGRVRHLDASLLWVQMAVKAKKLAIGTVAGSLNPADIGTKPLAGPRLRELMFLMGGRTVDMEPYGEQDHNEACAKRGMAKAFKEIRDSSSTGVSIQHVKRYLPLLVLLCQAGQVEGLSLAGPLLAMVDSELVSLVMTTVLLGSFFVAVFLGVPVGLFWVFARVCCWQKRERYRVYMEVGVQANLGMSKKEEMFQQEYVQRVTELRGQLSEKCDEVREFEQLVKRLRSDVRALERELVNARANARLRETIVDRAILEESEKMSKAERAAKLKEVQQEIQEAKKQQQELEKKQKKLTEALELIKAGGVQVEKVEQLLDDADWRAHCEGRTCIVAFLPHIYDDGAAGRREKIQVLEEVLKDTKKDGKSVGFLWSQGGDQFEMEEVLGLQFGFPAVMAVNFGKGRFGVHRGIFDKDSISQFLTSLARGGTPLAPWPARAVAAKAEAWDGKDAAPPEELSARLCWQRQKRRLGFFADSVQERMLYLQQVLNDIRKESNPPKSLRAEHLFKLNEAVFNLSEEDAVDGPLAVKLFQAVERIHTAYNTGKYDNQDSNFFYDYLALLGTMQNQHFFSQKQTEKMLGWIKEVVDGSGMLGESTDSKNLEVENEKLRKKLAKYEGMVQTLKSIETEPKSKAKPKKKEAEVEEPKPQGAKGKAKAKEAKGKSGKSASTASKYEYEEEEEEEPVLKGKGKGKGKSKGAESGKEGKSKEGKGKGKEKSPAEEKGTKGNAKGKGKGRESYDDYEPVVKGKAKGKAGKAGKGKSKDDEPPPLRATKGKGKGKEEPKGKGKAKGKGKGKGYKGK</sequence>
<comment type="caution">
    <text evidence="7">The sequence shown here is derived from an EMBL/GenBank/DDBJ whole genome shotgun (WGS) entry which is preliminary data.</text>
</comment>
<keyword evidence="4" id="KW-0472">Membrane</keyword>
<dbReference type="SUPFAM" id="SSF57756">
    <property type="entry name" value="Retrovirus zinc finger-like domains"/>
    <property type="match status" value="1"/>
</dbReference>
<feature type="compositionally biased region" description="Basic residues" evidence="3">
    <location>
        <begin position="3430"/>
        <end position="3445"/>
    </location>
</feature>
<keyword evidence="4" id="KW-0812">Transmembrane</keyword>
<keyword evidence="2" id="KW-0175">Coiled coil</keyword>
<dbReference type="InterPro" id="IPR001969">
    <property type="entry name" value="Aspartic_peptidase_AS"/>
</dbReference>
<keyword evidence="1" id="KW-0479">Metal-binding</keyword>
<feature type="compositionally biased region" description="Low complexity" evidence="3">
    <location>
        <begin position="2127"/>
        <end position="2136"/>
    </location>
</feature>
<feature type="region of interest" description="Disordered" evidence="3">
    <location>
        <begin position="2030"/>
        <end position="2136"/>
    </location>
</feature>
<dbReference type="InterPro" id="IPR001878">
    <property type="entry name" value="Znf_CCHC"/>
</dbReference>
<keyword evidence="4" id="KW-1133">Transmembrane helix</keyword>
<dbReference type="GO" id="GO:0008270">
    <property type="term" value="F:zinc ion binding"/>
    <property type="evidence" value="ECO:0007669"/>
    <property type="project" value="UniProtKB-KW"/>
</dbReference>
<organism evidence="7 8">
    <name type="scientific">Symbiodinium microadriaticum</name>
    <name type="common">Dinoflagellate</name>
    <name type="synonym">Zooxanthella microadriatica</name>
    <dbReference type="NCBI Taxonomy" id="2951"/>
    <lineage>
        <taxon>Eukaryota</taxon>
        <taxon>Sar</taxon>
        <taxon>Alveolata</taxon>
        <taxon>Dinophyceae</taxon>
        <taxon>Suessiales</taxon>
        <taxon>Symbiodiniaceae</taxon>
        <taxon>Symbiodinium</taxon>
    </lineage>
</organism>
<feature type="compositionally biased region" description="Low complexity" evidence="3">
    <location>
        <begin position="2043"/>
        <end position="2053"/>
    </location>
</feature>
<feature type="region of interest" description="Disordered" evidence="3">
    <location>
        <begin position="2175"/>
        <end position="2203"/>
    </location>
</feature>
<dbReference type="GO" id="GO:0006508">
    <property type="term" value="P:proteolysis"/>
    <property type="evidence" value="ECO:0007669"/>
    <property type="project" value="InterPro"/>
</dbReference>
<feature type="region of interest" description="Disordered" evidence="3">
    <location>
        <begin position="1148"/>
        <end position="1183"/>
    </location>
</feature>
<feature type="region of interest" description="Disordered" evidence="3">
    <location>
        <begin position="1671"/>
        <end position="1692"/>
    </location>
</feature>
<evidence type="ECO:0000256" key="4">
    <source>
        <dbReference type="SAM" id="Phobius"/>
    </source>
</evidence>
<keyword evidence="1" id="KW-0862">Zinc</keyword>
<feature type="transmembrane region" description="Helical" evidence="4">
    <location>
        <begin position="2749"/>
        <end position="2775"/>
    </location>
</feature>
<feature type="region of interest" description="Disordered" evidence="3">
    <location>
        <begin position="1556"/>
        <end position="1575"/>
    </location>
</feature>
<feature type="compositionally biased region" description="Basic and acidic residues" evidence="3">
    <location>
        <begin position="3341"/>
        <end position="3369"/>
    </location>
</feature>
<feature type="domain" description="SAP" evidence="6">
    <location>
        <begin position="1617"/>
        <end position="1651"/>
    </location>
</feature>
<feature type="transmembrane region" description="Helical" evidence="4">
    <location>
        <begin position="2787"/>
        <end position="2809"/>
    </location>
</feature>
<dbReference type="OrthoDB" id="413361at2759"/>
<dbReference type="GO" id="GO:0016853">
    <property type="term" value="F:isomerase activity"/>
    <property type="evidence" value="ECO:0007669"/>
    <property type="project" value="UniProtKB-KW"/>
</dbReference>
<dbReference type="Proteomes" id="UP000186817">
    <property type="component" value="Unassembled WGS sequence"/>
</dbReference>
<keyword evidence="1" id="KW-0863">Zinc-finger</keyword>
<reference evidence="7 8" key="1">
    <citation type="submission" date="2016-02" db="EMBL/GenBank/DDBJ databases">
        <title>Genome analysis of coral dinoflagellate symbionts highlights evolutionary adaptations to a symbiotic lifestyle.</title>
        <authorList>
            <person name="Aranda M."/>
            <person name="Li Y."/>
            <person name="Liew Y.J."/>
            <person name="Baumgarten S."/>
            <person name="Simakov O."/>
            <person name="Wilson M."/>
            <person name="Piel J."/>
            <person name="Ashoor H."/>
            <person name="Bougouffa S."/>
            <person name="Bajic V.B."/>
            <person name="Ryu T."/>
            <person name="Ravasi T."/>
            <person name="Bayer T."/>
            <person name="Micklem G."/>
            <person name="Kim H."/>
            <person name="Bhak J."/>
            <person name="Lajeunesse T.C."/>
            <person name="Voolstra C.R."/>
        </authorList>
    </citation>
    <scope>NUCLEOTIDE SEQUENCE [LARGE SCALE GENOMIC DNA]</scope>
    <source>
        <strain evidence="7 8">CCMP2467</strain>
    </source>
</reference>
<feature type="compositionally biased region" description="Low complexity" evidence="3">
    <location>
        <begin position="1155"/>
        <end position="1178"/>
    </location>
</feature>
<dbReference type="GO" id="GO:0003676">
    <property type="term" value="F:nucleic acid binding"/>
    <property type="evidence" value="ECO:0007669"/>
    <property type="project" value="InterPro"/>
</dbReference>
<evidence type="ECO:0000313" key="8">
    <source>
        <dbReference type="Proteomes" id="UP000186817"/>
    </source>
</evidence>
<protein>
    <submittedName>
        <fullName evidence="7">Protein disulfide-isomerase A6</fullName>
    </submittedName>
</protein>
<keyword evidence="7" id="KW-0413">Isomerase</keyword>
<dbReference type="GO" id="GO:0004190">
    <property type="term" value="F:aspartic-type endopeptidase activity"/>
    <property type="evidence" value="ECO:0007669"/>
    <property type="project" value="InterPro"/>
</dbReference>
<feature type="compositionally biased region" description="Basic and acidic residues" evidence="3">
    <location>
        <begin position="2099"/>
        <end position="2119"/>
    </location>
</feature>
<dbReference type="PANTHER" id="PTHR11439">
    <property type="entry name" value="GAG-POL-RELATED RETROTRANSPOSON"/>
    <property type="match status" value="1"/>
</dbReference>
<evidence type="ECO:0000259" key="5">
    <source>
        <dbReference type="PROSITE" id="PS50158"/>
    </source>
</evidence>
<feature type="compositionally biased region" description="Polar residues" evidence="3">
    <location>
        <begin position="2054"/>
        <end position="2063"/>
    </location>
</feature>
<dbReference type="PROSITE" id="PS50158">
    <property type="entry name" value="ZF_CCHC"/>
    <property type="match status" value="1"/>
</dbReference>
<feature type="compositionally biased region" description="Basic residues" evidence="3">
    <location>
        <begin position="3392"/>
        <end position="3404"/>
    </location>
</feature>